<comment type="caution">
    <text evidence="3">The sequence shown here is derived from an EMBL/GenBank/DDBJ whole genome shotgun (WGS) entry which is preliminary data.</text>
</comment>
<dbReference type="OrthoDB" id="1681778at2759"/>
<accession>A0A6A1UXF8</accession>
<gene>
    <name evidence="3" type="ORF">CJ030_MR7G016749</name>
</gene>
<sequence>MAFKIKTILLLLLILLIPLSGMVEGFNDRMNPNDGSLNYKDVNRIKLRKLSGVVLLDYDDAGPNPKHDYPRRKPGNGGGRNP</sequence>
<dbReference type="PANTHER" id="PTHR34467">
    <property type="entry name" value="TRANSMEMBRANE PROTEIN"/>
    <property type="match status" value="1"/>
</dbReference>
<name>A0A6A1UXF8_9ROSI</name>
<keyword evidence="4" id="KW-1185">Reference proteome</keyword>
<proteinExistence type="predicted"/>
<organism evidence="3 4">
    <name type="scientific">Morella rubra</name>
    <name type="common">Chinese bayberry</name>
    <dbReference type="NCBI Taxonomy" id="262757"/>
    <lineage>
        <taxon>Eukaryota</taxon>
        <taxon>Viridiplantae</taxon>
        <taxon>Streptophyta</taxon>
        <taxon>Embryophyta</taxon>
        <taxon>Tracheophyta</taxon>
        <taxon>Spermatophyta</taxon>
        <taxon>Magnoliopsida</taxon>
        <taxon>eudicotyledons</taxon>
        <taxon>Gunneridae</taxon>
        <taxon>Pentapetalae</taxon>
        <taxon>rosids</taxon>
        <taxon>fabids</taxon>
        <taxon>Fagales</taxon>
        <taxon>Myricaceae</taxon>
        <taxon>Morella</taxon>
    </lineage>
</organism>
<dbReference type="PANTHER" id="PTHR34467:SF7">
    <property type="entry name" value="TRANSMEMBRANE PROTEIN"/>
    <property type="match status" value="1"/>
</dbReference>
<reference evidence="3 4" key="1">
    <citation type="journal article" date="2019" name="Plant Biotechnol. J.">
        <title>The red bayberry genome and genetic basis of sex determination.</title>
        <authorList>
            <person name="Jia H.M."/>
            <person name="Jia H.J."/>
            <person name="Cai Q.L."/>
            <person name="Wang Y."/>
            <person name="Zhao H.B."/>
            <person name="Yang W.F."/>
            <person name="Wang G.Y."/>
            <person name="Li Y.H."/>
            <person name="Zhan D.L."/>
            <person name="Shen Y.T."/>
            <person name="Niu Q.F."/>
            <person name="Chang L."/>
            <person name="Qiu J."/>
            <person name="Zhao L."/>
            <person name="Xie H.B."/>
            <person name="Fu W.Y."/>
            <person name="Jin J."/>
            <person name="Li X.W."/>
            <person name="Jiao Y."/>
            <person name="Zhou C.C."/>
            <person name="Tu T."/>
            <person name="Chai C.Y."/>
            <person name="Gao J.L."/>
            <person name="Fan L.J."/>
            <person name="van de Weg E."/>
            <person name="Wang J.Y."/>
            <person name="Gao Z.S."/>
        </authorList>
    </citation>
    <scope>NUCLEOTIDE SEQUENCE [LARGE SCALE GENOMIC DNA]</scope>
    <source>
        <tissue evidence="3">Leaves</tissue>
    </source>
</reference>
<evidence type="ECO:0000256" key="1">
    <source>
        <dbReference type="SAM" id="MobiDB-lite"/>
    </source>
</evidence>
<dbReference type="EMBL" id="RXIC02000025">
    <property type="protein sequence ID" value="KAB1205105.1"/>
    <property type="molecule type" value="Genomic_DNA"/>
</dbReference>
<dbReference type="AlphaFoldDB" id="A0A6A1UXF8"/>
<feature type="signal peptide" evidence="2">
    <location>
        <begin position="1"/>
        <end position="25"/>
    </location>
</feature>
<keyword evidence="2" id="KW-0732">Signal</keyword>
<evidence type="ECO:0000256" key="2">
    <source>
        <dbReference type="SAM" id="SignalP"/>
    </source>
</evidence>
<evidence type="ECO:0000313" key="4">
    <source>
        <dbReference type="Proteomes" id="UP000516437"/>
    </source>
</evidence>
<dbReference type="Proteomes" id="UP000516437">
    <property type="component" value="Chromosome 7"/>
</dbReference>
<protein>
    <recommendedName>
        <fullName evidence="5">Transmembrane protein</fullName>
    </recommendedName>
</protein>
<evidence type="ECO:0000313" key="3">
    <source>
        <dbReference type="EMBL" id="KAB1205105.1"/>
    </source>
</evidence>
<feature type="region of interest" description="Disordered" evidence="1">
    <location>
        <begin position="59"/>
        <end position="82"/>
    </location>
</feature>
<feature type="chain" id="PRO_5025643785" description="Transmembrane protein" evidence="2">
    <location>
        <begin position="26"/>
        <end position="82"/>
    </location>
</feature>
<evidence type="ECO:0008006" key="5">
    <source>
        <dbReference type="Google" id="ProtNLM"/>
    </source>
</evidence>